<dbReference type="Proteomes" id="UP000192907">
    <property type="component" value="Unassembled WGS sequence"/>
</dbReference>
<keyword evidence="2" id="KW-1185">Reference proteome</keyword>
<evidence type="ECO:0000313" key="2">
    <source>
        <dbReference type="Proteomes" id="UP000192907"/>
    </source>
</evidence>
<proteinExistence type="predicted"/>
<protein>
    <submittedName>
        <fullName evidence="1">Uncharacterized protein</fullName>
    </submittedName>
</protein>
<accession>A0A1Y6BV41</accession>
<evidence type="ECO:0000313" key="1">
    <source>
        <dbReference type="EMBL" id="SMF30191.1"/>
    </source>
</evidence>
<dbReference type="OrthoDB" id="9972268at2"/>
<reference evidence="2" key="1">
    <citation type="submission" date="2017-04" db="EMBL/GenBank/DDBJ databases">
        <authorList>
            <person name="Varghese N."/>
            <person name="Submissions S."/>
        </authorList>
    </citation>
    <scope>NUCLEOTIDE SEQUENCE [LARGE SCALE GENOMIC DNA]</scope>
    <source>
        <strain evidence="2">RKEM611</strain>
    </source>
</reference>
<sequence>MSGRINISFIQCLSLILSFCWTPLAEAFEISQLPRGKSVTLPRPALTLVPLDTKVRLTSTDRQQTIKLTSVSKRGRSIPFTIAIYDNLSEKVRYVKLKPGGSMVYSFRGMNTIEVVPLVPKQASNASHARLQVESNRPLGIGR</sequence>
<dbReference type="EMBL" id="FWZT01000009">
    <property type="protein sequence ID" value="SMF30191.1"/>
    <property type="molecule type" value="Genomic_DNA"/>
</dbReference>
<dbReference type="AlphaFoldDB" id="A0A1Y6BV41"/>
<dbReference type="STRING" id="1513793.SAMN06296036_109156"/>
<name>A0A1Y6BV41_9BACT</name>
<organism evidence="1 2">
    <name type="scientific">Pseudobacteriovorax antillogorgiicola</name>
    <dbReference type="NCBI Taxonomy" id="1513793"/>
    <lineage>
        <taxon>Bacteria</taxon>
        <taxon>Pseudomonadati</taxon>
        <taxon>Bdellovibrionota</taxon>
        <taxon>Oligoflexia</taxon>
        <taxon>Oligoflexales</taxon>
        <taxon>Pseudobacteriovoracaceae</taxon>
        <taxon>Pseudobacteriovorax</taxon>
    </lineage>
</organism>
<dbReference type="RefSeq" id="WP_132319242.1">
    <property type="nucleotide sequence ID" value="NZ_FWZT01000009.1"/>
</dbReference>
<gene>
    <name evidence="1" type="ORF">SAMN06296036_109156</name>
</gene>